<keyword evidence="3" id="KW-1185">Reference proteome</keyword>
<dbReference type="OrthoDB" id="4570646at2"/>
<dbReference type="Proteomes" id="UP000236754">
    <property type="component" value="Unassembled WGS sequence"/>
</dbReference>
<accession>A0A1H5W3W7</accession>
<protein>
    <recommendedName>
        <fullName evidence="1">DUF397 domain-containing protein</fullName>
    </recommendedName>
</protein>
<feature type="domain" description="DUF397" evidence="1">
    <location>
        <begin position="14"/>
        <end position="67"/>
    </location>
</feature>
<organism evidence="2 3">
    <name type="scientific">Actinacidiphila yanglinensis</name>
    <dbReference type="NCBI Taxonomy" id="310779"/>
    <lineage>
        <taxon>Bacteria</taxon>
        <taxon>Bacillati</taxon>
        <taxon>Actinomycetota</taxon>
        <taxon>Actinomycetes</taxon>
        <taxon>Kitasatosporales</taxon>
        <taxon>Streptomycetaceae</taxon>
        <taxon>Actinacidiphila</taxon>
    </lineage>
</organism>
<dbReference type="EMBL" id="FNVU01000002">
    <property type="protein sequence ID" value="SEF93851.1"/>
    <property type="molecule type" value="Genomic_DNA"/>
</dbReference>
<name>A0A1H5W3W7_9ACTN</name>
<evidence type="ECO:0000313" key="3">
    <source>
        <dbReference type="Proteomes" id="UP000236754"/>
    </source>
</evidence>
<dbReference type="AlphaFoldDB" id="A0A1H5W3W7"/>
<evidence type="ECO:0000313" key="2">
    <source>
        <dbReference type="EMBL" id="SEF93851.1"/>
    </source>
</evidence>
<proteinExistence type="predicted"/>
<evidence type="ECO:0000259" key="1">
    <source>
        <dbReference type="Pfam" id="PF04149"/>
    </source>
</evidence>
<dbReference type="Pfam" id="PF04149">
    <property type="entry name" value="DUF397"/>
    <property type="match status" value="1"/>
</dbReference>
<dbReference type="RefSeq" id="WP_103884652.1">
    <property type="nucleotide sequence ID" value="NZ_FNVU01000002.1"/>
</dbReference>
<reference evidence="2 3" key="1">
    <citation type="submission" date="2016-10" db="EMBL/GenBank/DDBJ databases">
        <authorList>
            <person name="de Groot N.N."/>
        </authorList>
    </citation>
    <scope>NUCLEOTIDE SEQUENCE [LARGE SCALE GENOMIC DNA]</scope>
    <source>
        <strain evidence="2 3">CGMCC 4.2023</strain>
    </source>
</reference>
<dbReference type="InterPro" id="IPR007278">
    <property type="entry name" value="DUF397"/>
</dbReference>
<sequence>MTKHSIADASRLTGWRKSTYSNGEGGSCVEIIDHHPTGVPVRDSKDPHGPALLFDAPAWTAFLTALKNGELA</sequence>
<gene>
    <name evidence="2" type="ORF">SAMN05216223_102542</name>
</gene>